<organism evidence="1">
    <name type="scientific">Anopheles coluzzii</name>
    <name type="common">African malaria mosquito</name>
    <dbReference type="NCBI Taxonomy" id="1518534"/>
    <lineage>
        <taxon>Eukaryota</taxon>
        <taxon>Metazoa</taxon>
        <taxon>Ecdysozoa</taxon>
        <taxon>Arthropoda</taxon>
        <taxon>Hexapoda</taxon>
        <taxon>Insecta</taxon>
        <taxon>Pterygota</taxon>
        <taxon>Neoptera</taxon>
        <taxon>Endopterygota</taxon>
        <taxon>Diptera</taxon>
        <taxon>Nematocera</taxon>
        <taxon>Culicoidea</taxon>
        <taxon>Culicidae</taxon>
        <taxon>Anophelinae</taxon>
        <taxon>Anopheles</taxon>
    </lineage>
</organism>
<dbReference type="EnsemblMetazoa" id="ACOM023933-RA">
    <property type="protein sequence ID" value="ACOM023933-PA.1"/>
    <property type="gene ID" value="ACOM023933"/>
</dbReference>
<reference evidence="1" key="1">
    <citation type="submission" date="2022-08" db="UniProtKB">
        <authorList>
            <consortium name="EnsemblMetazoa"/>
        </authorList>
    </citation>
    <scope>IDENTIFICATION</scope>
</reference>
<proteinExistence type="predicted"/>
<sequence length="155" mass="16686">MEICARKEAPFFPAAMSHHRRICRFLAALAVFLLLPTPSIQGISFFGTLSELQRCAVVGAAGFCTTRAYSGPLRQRSKSVPFVDLSLFKRFCCSQKRLLRLSSSSSSSASCSRVLAAKLPARSADRCPFFTPSSLCPTSSVRVDGGGDDDAIVVS</sequence>
<evidence type="ECO:0000313" key="1">
    <source>
        <dbReference type="EnsemblMetazoa" id="ACOM023933-PA.1"/>
    </source>
</evidence>
<accession>A0A8W7P212</accession>
<dbReference type="AlphaFoldDB" id="A0A8W7P212"/>
<protein>
    <submittedName>
        <fullName evidence="1">Uncharacterized protein</fullName>
    </submittedName>
</protein>
<dbReference type="Proteomes" id="UP000075882">
    <property type="component" value="Unassembled WGS sequence"/>
</dbReference>
<name>A0A8W7P212_ANOCL</name>